<feature type="region of interest" description="Disordered" evidence="1">
    <location>
        <begin position="64"/>
        <end position="120"/>
    </location>
</feature>
<dbReference type="Proteomes" id="UP000661607">
    <property type="component" value="Unassembled WGS sequence"/>
</dbReference>
<feature type="compositionally biased region" description="Basic residues" evidence="1">
    <location>
        <begin position="158"/>
        <end position="176"/>
    </location>
</feature>
<evidence type="ECO:0000313" key="3">
    <source>
        <dbReference type="Proteomes" id="UP000661607"/>
    </source>
</evidence>
<gene>
    <name evidence="2" type="ORF">H4W81_004928</name>
</gene>
<proteinExistence type="predicted"/>
<accession>A0ABR9KJE8</accession>
<evidence type="ECO:0000313" key="2">
    <source>
        <dbReference type="EMBL" id="MBE1562149.1"/>
    </source>
</evidence>
<reference evidence="2 3" key="1">
    <citation type="submission" date="2020-10" db="EMBL/GenBank/DDBJ databases">
        <title>Sequencing the genomes of 1000 actinobacteria strains.</title>
        <authorList>
            <person name="Klenk H.-P."/>
        </authorList>
    </citation>
    <scope>NUCLEOTIDE SEQUENCE [LARGE SCALE GENOMIC DNA]</scope>
    <source>
        <strain evidence="2 3">DSM 43748</strain>
    </source>
</reference>
<evidence type="ECO:0000256" key="1">
    <source>
        <dbReference type="SAM" id="MobiDB-lite"/>
    </source>
</evidence>
<dbReference type="EMBL" id="JADBEF010000001">
    <property type="protein sequence ID" value="MBE1562149.1"/>
    <property type="molecule type" value="Genomic_DNA"/>
</dbReference>
<feature type="compositionally biased region" description="Polar residues" evidence="1">
    <location>
        <begin position="236"/>
        <end position="246"/>
    </location>
</feature>
<sequence>MVLRLLLQPLPETWPDIPPRPTGLRALIARGREAVAAPRAGDLERRMNRAAIQALVLKAYQEKVGEQDDQRGRRGSVPPAHPTCDSGEMRSRQVVDRCGVASPGARADRRRPRESYVPSTLPRLDQDTRRQRAAEQLTLACRPAPGVGEQAGAAGRTARSRHVARLARRTSRRRASATREAPRAPIPRAATVAATTPTSSSHAGVVRDAGHAAELARRSGTAALDLQAPQPGPAISRSSDVTVSVG</sequence>
<keyword evidence="3" id="KW-1185">Reference proteome</keyword>
<feature type="compositionally biased region" description="Basic and acidic residues" evidence="1">
    <location>
        <begin position="208"/>
        <end position="217"/>
    </location>
</feature>
<name>A0ABR9KJE8_9ACTN</name>
<protein>
    <submittedName>
        <fullName evidence="2">Uncharacterized protein</fullName>
    </submittedName>
</protein>
<feature type="region of interest" description="Disordered" evidence="1">
    <location>
        <begin position="145"/>
        <end position="246"/>
    </location>
</feature>
<feature type="compositionally biased region" description="Low complexity" evidence="1">
    <location>
        <begin position="186"/>
        <end position="198"/>
    </location>
</feature>
<comment type="caution">
    <text evidence="2">The sequence shown here is derived from an EMBL/GenBank/DDBJ whole genome shotgun (WGS) entry which is preliminary data.</text>
</comment>
<organism evidence="2 3">
    <name type="scientific">Nonomuraea africana</name>
    <dbReference type="NCBI Taxonomy" id="46171"/>
    <lineage>
        <taxon>Bacteria</taxon>
        <taxon>Bacillati</taxon>
        <taxon>Actinomycetota</taxon>
        <taxon>Actinomycetes</taxon>
        <taxon>Streptosporangiales</taxon>
        <taxon>Streptosporangiaceae</taxon>
        <taxon>Nonomuraea</taxon>
    </lineage>
</organism>